<comment type="similarity">
    <text evidence="1">Belongs to the peptidase S1C family.</text>
</comment>
<dbReference type="InterPro" id="IPR001478">
    <property type="entry name" value="PDZ"/>
</dbReference>
<dbReference type="GO" id="GO:0006508">
    <property type="term" value="P:proteolysis"/>
    <property type="evidence" value="ECO:0007669"/>
    <property type="project" value="UniProtKB-KW"/>
</dbReference>
<comment type="caution">
    <text evidence="6">The sequence shown here is derived from an EMBL/GenBank/DDBJ whole genome shotgun (WGS) entry which is preliminary data.</text>
</comment>
<evidence type="ECO:0000313" key="7">
    <source>
        <dbReference type="Proteomes" id="UP000313988"/>
    </source>
</evidence>
<evidence type="ECO:0000256" key="1">
    <source>
        <dbReference type="ARBA" id="ARBA00010541"/>
    </source>
</evidence>
<evidence type="ECO:0000313" key="6">
    <source>
        <dbReference type="EMBL" id="TNM72735.1"/>
    </source>
</evidence>
<sequence>MRASPWLPALLILALGAYLLPNWQPKFELVPRQPQPQVSTALPNTLPEETQALFKKVRPATVRVESLDPRTREAGIGTGFFISDTGQVLTAYHVVSLGTLFQVSTLEGKSYRAKVTAFDARADVALLEVQGRGPFPFLPLAARAPRVGETVLAVGNSGGDFLQPRRGKLLRLGASAARADFPQGTLEMNAPLAPGDSGGPIIDGLGNAIGVVSYISVDSSGITRRSYAVPVVDGDNLITALRTGEKRDTPVLGIELDSVHSGLIEPAGGVIARVVRGSPADRAGLMGGEYDANDNLSKLGDVITTVDGQRTRDANEVITALRSGEVGDTVTIGYLRGQQPRETRITLVARASLPNLPDE</sequence>
<reference evidence="6 7" key="1">
    <citation type="submission" date="2019-06" db="EMBL/GenBank/DDBJ databases">
        <title>Genome sequence of Deinococcus radiopugnans ATCC 19172.</title>
        <authorList>
            <person name="Maclea K.S."/>
            <person name="Maynard C.R."/>
        </authorList>
    </citation>
    <scope>NUCLEOTIDE SEQUENCE [LARGE SCALE GENOMIC DNA]</scope>
    <source>
        <strain evidence="6 7">ATCC 19172</strain>
    </source>
</reference>
<dbReference type="InterPro" id="IPR036034">
    <property type="entry name" value="PDZ_sf"/>
</dbReference>
<dbReference type="GO" id="GO:0004252">
    <property type="term" value="F:serine-type endopeptidase activity"/>
    <property type="evidence" value="ECO:0007669"/>
    <property type="project" value="InterPro"/>
</dbReference>
<dbReference type="InterPro" id="IPR001940">
    <property type="entry name" value="Peptidase_S1C"/>
</dbReference>
<dbReference type="PROSITE" id="PS50106">
    <property type="entry name" value="PDZ"/>
    <property type="match status" value="1"/>
</dbReference>
<dbReference type="OrthoDB" id="73775at2"/>
<dbReference type="InterPro" id="IPR009003">
    <property type="entry name" value="Peptidase_S1_PA"/>
</dbReference>
<dbReference type="RefSeq" id="WP_139400567.1">
    <property type="nucleotide sequence ID" value="NZ_JACHEW010000003.1"/>
</dbReference>
<evidence type="ECO:0000313" key="5">
    <source>
        <dbReference type="EMBL" id="MBB6015555.1"/>
    </source>
</evidence>
<dbReference type="Gene3D" id="2.30.42.10">
    <property type="match status" value="1"/>
</dbReference>
<dbReference type="InterPro" id="IPR043504">
    <property type="entry name" value="Peptidase_S1_PA_chymotrypsin"/>
</dbReference>
<dbReference type="AlphaFoldDB" id="A0A5C4Y9V6"/>
<gene>
    <name evidence="6" type="ORF">FHR04_02625</name>
    <name evidence="5" type="ORF">HNQ04_000784</name>
</gene>
<dbReference type="InterPro" id="IPR051201">
    <property type="entry name" value="Chloro_Bact_Ser_Proteases"/>
</dbReference>
<dbReference type="SMART" id="SM00228">
    <property type="entry name" value="PDZ"/>
    <property type="match status" value="1"/>
</dbReference>
<protein>
    <submittedName>
        <fullName evidence="5 6">Serine protease</fullName>
    </submittedName>
</protein>
<dbReference type="Proteomes" id="UP000313988">
    <property type="component" value="Unassembled WGS sequence"/>
</dbReference>
<feature type="domain" description="PDZ" evidence="4">
    <location>
        <begin position="237"/>
        <end position="323"/>
    </location>
</feature>
<proteinExistence type="inferred from homology"/>
<evidence type="ECO:0000259" key="4">
    <source>
        <dbReference type="PROSITE" id="PS50106"/>
    </source>
</evidence>
<dbReference type="EMBL" id="JACHEW010000003">
    <property type="protein sequence ID" value="MBB6015555.1"/>
    <property type="molecule type" value="Genomic_DNA"/>
</dbReference>
<dbReference type="Gene3D" id="2.40.10.10">
    <property type="entry name" value="Trypsin-like serine proteases"/>
    <property type="match status" value="2"/>
</dbReference>
<evidence type="ECO:0000256" key="3">
    <source>
        <dbReference type="ARBA" id="ARBA00022801"/>
    </source>
</evidence>
<dbReference type="SUPFAM" id="SSF50156">
    <property type="entry name" value="PDZ domain-like"/>
    <property type="match status" value="1"/>
</dbReference>
<keyword evidence="8" id="KW-1185">Reference proteome</keyword>
<dbReference type="PANTHER" id="PTHR43343:SF3">
    <property type="entry name" value="PROTEASE DO-LIKE 8, CHLOROPLASTIC"/>
    <property type="match status" value="1"/>
</dbReference>
<dbReference type="SUPFAM" id="SSF50494">
    <property type="entry name" value="Trypsin-like serine proteases"/>
    <property type="match status" value="1"/>
</dbReference>
<organism evidence="6 7">
    <name type="scientific">Deinococcus radiopugnans ATCC 19172</name>
    <dbReference type="NCBI Taxonomy" id="585398"/>
    <lineage>
        <taxon>Bacteria</taxon>
        <taxon>Thermotogati</taxon>
        <taxon>Deinococcota</taxon>
        <taxon>Deinococci</taxon>
        <taxon>Deinococcales</taxon>
        <taxon>Deinococcaceae</taxon>
        <taxon>Deinococcus</taxon>
    </lineage>
</organism>
<keyword evidence="3" id="KW-0378">Hydrolase</keyword>
<dbReference type="Pfam" id="PF13180">
    <property type="entry name" value="PDZ_2"/>
    <property type="match status" value="1"/>
</dbReference>
<evidence type="ECO:0000313" key="8">
    <source>
        <dbReference type="Proteomes" id="UP000629870"/>
    </source>
</evidence>
<name>A0A5C4Y9V6_9DEIO</name>
<keyword evidence="2 6" id="KW-0645">Protease</keyword>
<evidence type="ECO:0000256" key="2">
    <source>
        <dbReference type="ARBA" id="ARBA00022670"/>
    </source>
</evidence>
<dbReference type="Proteomes" id="UP000629870">
    <property type="component" value="Unassembled WGS sequence"/>
</dbReference>
<dbReference type="Pfam" id="PF13365">
    <property type="entry name" value="Trypsin_2"/>
    <property type="match status" value="1"/>
</dbReference>
<dbReference type="PRINTS" id="PR00834">
    <property type="entry name" value="PROTEASES2C"/>
</dbReference>
<dbReference type="PANTHER" id="PTHR43343">
    <property type="entry name" value="PEPTIDASE S12"/>
    <property type="match status" value="1"/>
</dbReference>
<reference evidence="5 8" key="2">
    <citation type="submission" date="2020-08" db="EMBL/GenBank/DDBJ databases">
        <title>Genomic Encyclopedia of Type Strains, Phase IV (KMG-IV): sequencing the most valuable type-strain genomes for metagenomic binning, comparative biology and taxonomic classification.</title>
        <authorList>
            <person name="Goeker M."/>
        </authorList>
    </citation>
    <scope>NUCLEOTIDE SEQUENCE [LARGE SCALE GENOMIC DNA]</scope>
    <source>
        <strain evidence="5 8">DSM 12027</strain>
    </source>
</reference>
<accession>A0A5C4Y9V6</accession>
<dbReference type="EMBL" id="VDMO01000002">
    <property type="protein sequence ID" value="TNM72735.1"/>
    <property type="molecule type" value="Genomic_DNA"/>
</dbReference>